<name>A0A087TDA6_STEMI</name>
<dbReference type="Pfam" id="PF00107">
    <property type="entry name" value="ADH_zinc_N"/>
    <property type="match status" value="1"/>
</dbReference>
<protein>
    <submittedName>
        <fullName evidence="8">Trans-2-enoyl-CoA reductase, mitochondrial</fullName>
    </submittedName>
</protein>
<dbReference type="Proteomes" id="UP000054359">
    <property type="component" value="Unassembled WGS sequence"/>
</dbReference>
<keyword evidence="4" id="KW-0809">Transit peptide</keyword>
<evidence type="ECO:0000256" key="2">
    <source>
        <dbReference type="ARBA" id="ARBA00010371"/>
    </source>
</evidence>
<sequence length="179" mass="19946">MIKDFENLKQGDSIIQNGANSSVGQAAIQIAKYLKINTINVIRDRPNLESLKSYLTSLGATYVVTENELRTPTMIDILKNIQRPKLGFNCVGGKSAAELIRHMTDKGTIVTYGGMSKQPITISTACLIFSDIRLRGFWMTQWNKVHSAEERTEMLNEITSIIKGGGLKPPANRMIKFQN</sequence>
<keyword evidence="5" id="KW-0560">Oxidoreductase</keyword>
<dbReference type="InterPro" id="IPR051034">
    <property type="entry name" value="Mito_Enoyl-ACP_Reductase"/>
</dbReference>
<dbReference type="Gene3D" id="3.40.50.720">
    <property type="entry name" value="NAD(P)-binding Rossmann-like Domain"/>
    <property type="match status" value="1"/>
</dbReference>
<dbReference type="EMBL" id="KK114697">
    <property type="protein sequence ID" value="KFM63095.1"/>
    <property type="molecule type" value="Genomic_DNA"/>
</dbReference>
<dbReference type="InterPro" id="IPR013149">
    <property type="entry name" value="ADH-like_C"/>
</dbReference>
<comment type="similarity">
    <text evidence="2">Belongs to the zinc-containing alcohol dehydrogenase family. Quinone oxidoreductase subfamily.</text>
</comment>
<dbReference type="AlphaFoldDB" id="A0A087TDA6"/>
<evidence type="ECO:0000256" key="3">
    <source>
        <dbReference type="ARBA" id="ARBA00022857"/>
    </source>
</evidence>
<evidence type="ECO:0000256" key="1">
    <source>
        <dbReference type="ARBA" id="ARBA00004173"/>
    </source>
</evidence>
<dbReference type="SUPFAM" id="SSF51735">
    <property type="entry name" value="NAD(P)-binding Rossmann-fold domains"/>
    <property type="match status" value="1"/>
</dbReference>
<evidence type="ECO:0000313" key="8">
    <source>
        <dbReference type="EMBL" id="KFM63095.1"/>
    </source>
</evidence>
<dbReference type="STRING" id="407821.A0A087TDA6"/>
<evidence type="ECO:0000313" key="9">
    <source>
        <dbReference type="Proteomes" id="UP000054359"/>
    </source>
</evidence>
<keyword evidence="6" id="KW-0496">Mitochondrion</keyword>
<dbReference type="GO" id="GO:0006631">
    <property type="term" value="P:fatty acid metabolic process"/>
    <property type="evidence" value="ECO:0007669"/>
    <property type="project" value="TreeGrafter"/>
</dbReference>
<feature type="non-terminal residue" evidence="8">
    <location>
        <position position="179"/>
    </location>
</feature>
<dbReference type="CDD" id="cd08290">
    <property type="entry name" value="ETR"/>
    <property type="match status" value="1"/>
</dbReference>
<accession>A0A087TDA6</accession>
<dbReference type="OrthoDB" id="7482721at2759"/>
<evidence type="ECO:0000259" key="7">
    <source>
        <dbReference type="Pfam" id="PF00107"/>
    </source>
</evidence>
<evidence type="ECO:0000256" key="6">
    <source>
        <dbReference type="ARBA" id="ARBA00023128"/>
    </source>
</evidence>
<dbReference type="PANTHER" id="PTHR43981">
    <property type="entry name" value="ENOYL-[ACYL-CARRIER-PROTEIN] REDUCTASE, MITOCHONDRIAL"/>
    <property type="match status" value="1"/>
</dbReference>
<dbReference type="Gene3D" id="3.90.180.10">
    <property type="entry name" value="Medium-chain alcohol dehydrogenases, catalytic domain"/>
    <property type="match status" value="1"/>
</dbReference>
<comment type="subcellular location">
    <subcellularLocation>
        <location evidence="1">Mitochondrion</location>
    </subcellularLocation>
</comment>
<reference evidence="8 9" key="1">
    <citation type="submission" date="2013-11" db="EMBL/GenBank/DDBJ databases">
        <title>Genome sequencing of Stegodyphus mimosarum.</title>
        <authorList>
            <person name="Bechsgaard J."/>
        </authorList>
    </citation>
    <scope>NUCLEOTIDE SEQUENCE [LARGE SCALE GENOMIC DNA]</scope>
</reference>
<keyword evidence="9" id="KW-1185">Reference proteome</keyword>
<evidence type="ECO:0000256" key="5">
    <source>
        <dbReference type="ARBA" id="ARBA00023002"/>
    </source>
</evidence>
<keyword evidence="3" id="KW-0521">NADP</keyword>
<gene>
    <name evidence="8" type="ORF">X975_25035</name>
</gene>
<dbReference type="GO" id="GO:0005739">
    <property type="term" value="C:mitochondrion"/>
    <property type="evidence" value="ECO:0007669"/>
    <property type="project" value="UniProtKB-SubCell"/>
</dbReference>
<dbReference type="PANTHER" id="PTHR43981:SF2">
    <property type="entry name" value="ENOYL-[ACYL-CARRIER-PROTEIN] REDUCTASE, MITOCHONDRIAL"/>
    <property type="match status" value="1"/>
</dbReference>
<dbReference type="FunFam" id="3.40.50.720:FF:000112">
    <property type="entry name" value="Enoyl-[acyl-carrier-protein] reductase 1, mitochondrial"/>
    <property type="match status" value="1"/>
</dbReference>
<dbReference type="OMA" id="WMANHEE"/>
<dbReference type="InterPro" id="IPR036291">
    <property type="entry name" value="NAD(P)-bd_dom_sf"/>
</dbReference>
<evidence type="ECO:0000256" key="4">
    <source>
        <dbReference type="ARBA" id="ARBA00022946"/>
    </source>
</evidence>
<feature type="domain" description="Alcohol dehydrogenase-like C-terminal" evidence="7">
    <location>
        <begin position="23"/>
        <end position="148"/>
    </location>
</feature>
<dbReference type="GO" id="GO:0016491">
    <property type="term" value="F:oxidoreductase activity"/>
    <property type="evidence" value="ECO:0007669"/>
    <property type="project" value="UniProtKB-KW"/>
</dbReference>
<proteinExistence type="inferred from homology"/>
<organism evidence="8 9">
    <name type="scientific">Stegodyphus mimosarum</name>
    <name type="common">African social velvet spider</name>
    <dbReference type="NCBI Taxonomy" id="407821"/>
    <lineage>
        <taxon>Eukaryota</taxon>
        <taxon>Metazoa</taxon>
        <taxon>Ecdysozoa</taxon>
        <taxon>Arthropoda</taxon>
        <taxon>Chelicerata</taxon>
        <taxon>Arachnida</taxon>
        <taxon>Araneae</taxon>
        <taxon>Araneomorphae</taxon>
        <taxon>Entelegynae</taxon>
        <taxon>Eresoidea</taxon>
        <taxon>Eresidae</taxon>
        <taxon>Stegodyphus</taxon>
    </lineage>
</organism>